<sequence>MPVFAFDVIFQHDNGLPEDRYVNGWHFSGAGPFSPTDYDNVRDMLADFYTDAGTHTNALSLYFTDEISSPAVVKAYDLSDTPPRAPVYESTFTFSPPSNSPLPFECAIVASFEAEKVSGLPQSRRRNRVYLGPLSDNTVATTGLINGGTTTAIVGALQDLWDAADTSVSWDWVVYSPTLDSSYPVHNGWCDNAFDTQRRRGIGATSRTSATF</sequence>
<dbReference type="AlphaFoldDB" id="A0A0H5QLX8"/>
<organism evidence="1">
    <name type="scientific">uncultured prokaryote</name>
    <dbReference type="NCBI Taxonomy" id="198431"/>
    <lineage>
        <taxon>unclassified sequences</taxon>
        <taxon>environmental samples</taxon>
    </lineage>
</organism>
<dbReference type="EMBL" id="LN853828">
    <property type="protein sequence ID" value="CRY96767.1"/>
    <property type="molecule type" value="Genomic_DNA"/>
</dbReference>
<name>A0A0H5QLX8_9ZZZZ</name>
<reference evidence="1" key="1">
    <citation type="submission" date="2015-06" db="EMBL/GenBank/DDBJ databases">
        <authorList>
            <person name="Joergensen T."/>
        </authorList>
    </citation>
    <scope>NUCLEOTIDE SEQUENCE</scope>
    <source>
        <strain evidence="1">RGFK1257</strain>
    </source>
</reference>
<proteinExistence type="predicted"/>
<reference evidence="1" key="2">
    <citation type="submission" date="2015-07" db="EMBL/GenBank/DDBJ databases">
        <title>Plasmids, circular viruses and viroids from rat gut.</title>
        <authorList>
            <person name="Jorgensen T.J."/>
            <person name="Hansen M.A."/>
            <person name="Xu Z."/>
            <person name="Tabak M.A."/>
            <person name="Sorensen S.J."/>
            <person name="Hansen L.H."/>
        </authorList>
    </citation>
    <scope>NUCLEOTIDE SEQUENCE</scope>
    <source>
        <strain evidence="1">RGFK1257</strain>
    </source>
</reference>
<accession>A0A0H5QLX8</accession>
<evidence type="ECO:0000313" key="1">
    <source>
        <dbReference type="EMBL" id="CRY96767.1"/>
    </source>
</evidence>
<protein>
    <submittedName>
        <fullName evidence="1">Uncharacterized protein</fullName>
    </submittedName>
</protein>